<keyword evidence="2" id="KW-1185">Reference proteome</keyword>
<proteinExistence type="predicted"/>
<dbReference type="Gene3D" id="3.90.120.10">
    <property type="entry name" value="DNA Methylase, subunit A, domain 2"/>
    <property type="match status" value="1"/>
</dbReference>
<dbReference type="EMBL" id="CAJVPY010062381">
    <property type="protein sequence ID" value="CAG8822611.1"/>
    <property type="molecule type" value="Genomic_DNA"/>
</dbReference>
<protein>
    <submittedName>
        <fullName evidence="1">24963_t:CDS:1</fullName>
    </submittedName>
</protein>
<feature type="non-terminal residue" evidence="1">
    <location>
        <position position="1"/>
    </location>
</feature>
<evidence type="ECO:0000313" key="1">
    <source>
        <dbReference type="EMBL" id="CAG8822611.1"/>
    </source>
</evidence>
<sequence length="70" mass="8250">DYDYALNEKELENHFVKEKYILKSYDFKFDIVRPIDQRSSCFTKKGTLQGDLHAFGRRFAGSENYYQASG</sequence>
<organism evidence="1 2">
    <name type="scientific">Dentiscutata erythropus</name>
    <dbReference type="NCBI Taxonomy" id="1348616"/>
    <lineage>
        <taxon>Eukaryota</taxon>
        <taxon>Fungi</taxon>
        <taxon>Fungi incertae sedis</taxon>
        <taxon>Mucoromycota</taxon>
        <taxon>Glomeromycotina</taxon>
        <taxon>Glomeromycetes</taxon>
        <taxon>Diversisporales</taxon>
        <taxon>Gigasporaceae</taxon>
        <taxon>Dentiscutata</taxon>
    </lineage>
</organism>
<dbReference type="OrthoDB" id="414133at2759"/>
<name>A0A9N9KC50_9GLOM</name>
<evidence type="ECO:0000313" key="2">
    <source>
        <dbReference type="Proteomes" id="UP000789405"/>
    </source>
</evidence>
<dbReference type="AlphaFoldDB" id="A0A9N9KC50"/>
<feature type="non-terminal residue" evidence="1">
    <location>
        <position position="70"/>
    </location>
</feature>
<dbReference type="Proteomes" id="UP000789405">
    <property type="component" value="Unassembled WGS sequence"/>
</dbReference>
<accession>A0A9N9KC50</accession>
<comment type="caution">
    <text evidence="1">The sequence shown here is derived from an EMBL/GenBank/DDBJ whole genome shotgun (WGS) entry which is preliminary data.</text>
</comment>
<reference evidence="1" key="1">
    <citation type="submission" date="2021-06" db="EMBL/GenBank/DDBJ databases">
        <authorList>
            <person name="Kallberg Y."/>
            <person name="Tangrot J."/>
            <person name="Rosling A."/>
        </authorList>
    </citation>
    <scope>NUCLEOTIDE SEQUENCE</scope>
    <source>
        <strain evidence="1">MA453B</strain>
    </source>
</reference>
<gene>
    <name evidence="1" type="ORF">DERYTH_LOCUS27336</name>
</gene>